<evidence type="ECO:0000313" key="2">
    <source>
        <dbReference type="EMBL" id="SFB05363.1"/>
    </source>
</evidence>
<dbReference type="InterPro" id="IPR006748">
    <property type="entry name" value="NH2Glyco/OHUrea_AB-resist_kin"/>
</dbReference>
<keyword evidence="4" id="KW-1185">Reference proteome</keyword>
<dbReference type="GO" id="GO:0016773">
    <property type="term" value="F:phosphotransferase activity, alcohol group as acceptor"/>
    <property type="evidence" value="ECO:0007669"/>
    <property type="project" value="InterPro"/>
</dbReference>
<name>A0A1I0XZD3_9ACTN</name>
<dbReference type="Proteomes" id="UP000233565">
    <property type="component" value="Unassembled WGS sequence"/>
</dbReference>
<dbReference type="RefSeq" id="WP_091197167.1">
    <property type="nucleotide sequence ID" value="NZ_FOKC01000003.1"/>
</dbReference>
<dbReference type="EMBL" id="FOKC01000003">
    <property type="protein sequence ID" value="SFB05363.1"/>
    <property type="molecule type" value="Genomic_DNA"/>
</dbReference>
<dbReference type="Pfam" id="PF04655">
    <property type="entry name" value="APH_6_hur"/>
    <property type="match status" value="1"/>
</dbReference>
<protein>
    <submittedName>
        <fullName evidence="1">Aminoglycoside resistance protein</fullName>
    </submittedName>
    <submittedName>
        <fullName evidence="2">Streptomycin 6-kinase</fullName>
    </submittedName>
</protein>
<sequence>MPVAIPLGLLSQRSLGEDWSRWLDRLPRLTDDLLADWHLVPSAETLHGFCSLVVPVRDADGAPAGLKVTFDGDVESLHEGLALQHWGGRGAVRLLRADPRRRALLLDWLPGPDLGDSWDVEACEVVGGLYGRLHQPAMPQLATVASYVERWLDDLAGLGRDLPIPRRYVEQALSTGRDLLADDGGRPVVVHGDLHYANVMADAAGEWLAIDPKPMSGDPHYEPAPMLWNRMDELAGPGAVGSVRDGLRRRFHAIVDAAGLDEARARDWVVVRMVVNAGWTVQDAAAAGRRLTADEQEWVTRCIAITKAVQD</sequence>
<organism evidence="2 3">
    <name type="scientific">Nocardioides alpinus</name>
    <dbReference type="NCBI Taxonomy" id="748909"/>
    <lineage>
        <taxon>Bacteria</taxon>
        <taxon>Bacillati</taxon>
        <taxon>Actinomycetota</taxon>
        <taxon>Actinomycetes</taxon>
        <taxon>Propionibacteriales</taxon>
        <taxon>Nocardioidaceae</taxon>
        <taxon>Nocardioides</taxon>
    </lineage>
</organism>
<accession>A0A1I0XZD3</accession>
<dbReference type="Proteomes" id="UP000199113">
    <property type="component" value="Unassembled WGS sequence"/>
</dbReference>
<dbReference type="STRING" id="748909.SAMN05192575_10383"/>
<evidence type="ECO:0000313" key="1">
    <source>
        <dbReference type="EMBL" id="PKH42795.1"/>
    </source>
</evidence>
<dbReference type="GO" id="GO:0016301">
    <property type="term" value="F:kinase activity"/>
    <property type="evidence" value="ECO:0007669"/>
    <property type="project" value="UniProtKB-KW"/>
</dbReference>
<reference evidence="2" key="1">
    <citation type="submission" date="2016-10" db="EMBL/GenBank/DDBJ databases">
        <authorList>
            <person name="de Groot N.N."/>
        </authorList>
    </citation>
    <scope>NUCLEOTIDE SEQUENCE [LARGE SCALE GENOMIC DNA]</scope>
    <source>
        <strain evidence="2">CGMCC 1.10697</strain>
    </source>
</reference>
<dbReference type="Gene3D" id="3.90.1200.10">
    <property type="match status" value="1"/>
</dbReference>
<proteinExistence type="predicted"/>
<reference evidence="1 4" key="2">
    <citation type="submission" date="2017-12" db="EMBL/GenBank/DDBJ databases">
        <title>Pharmacopeia of the Arctic Ocean.</title>
        <authorList>
            <person name="Collins E."/>
            <person name="Ducluzeau A.-L."/>
        </authorList>
    </citation>
    <scope>NUCLEOTIDE SEQUENCE [LARGE SCALE GENOMIC DNA]</scope>
    <source>
        <strain evidence="1 4">DSM 23325</strain>
    </source>
</reference>
<keyword evidence="2" id="KW-0418">Kinase</keyword>
<gene>
    <name evidence="1" type="ORF">CXG46_05940</name>
    <name evidence="2" type="ORF">SAMN05192575_10383</name>
</gene>
<dbReference type="EMBL" id="PJBV01000012">
    <property type="protein sequence ID" value="PKH42795.1"/>
    <property type="molecule type" value="Genomic_DNA"/>
</dbReference>
<keyword evidence="2" id="KW-0808">Transferase</keyword>
<evidence type="ECO:0000313" key="4">
    <source>
        <dbReference type="Proteomes" id="UP000233565"/>
    </source>
</evidence>
<dbReference type="OrthoDB" id="3638028at2"/>
<dbReference type="AlphaFoldDB" id="A0A1I0XZD3"/>
<dbReference type="InterPro" id="IPR011009">
    <property type="entry name" value="Kinase-like_dom_sf"/>
</dbReference>
<dbReference type="SUPFAM" id="SSF56112">
    <property type="entry name" value="Protein kinase-like (PK-like)"/>
    <property type="match status" value="1"/>
</dbReference>
<dbReference type="GO" id="GO:0019748">
    <property type="term" value="P:secondary metabolic process"/>
    <property type="evidence" value="ECO:0007669"/>
    <property type="project" value="InterPro"/>
</dbReference>
<evidence type="ECO:0000313" key="3">
    <source>
        <dbReference type="Proteomes" id="UP000199113"/>
    </source>
</evidence>